<evidence type="ECO:0000256" key="4">
    <source>
        <dbReference type="SAM" id="SignalP"/>
    </source>
</evidence>
<sequence>MTLIVLIILLIAMMSDTYQRIQAQSDTEWKFGRAQLIRNMNRTSATPASLDLFTKLVTYCKICSNQAREFINEEEELDAVSDSRSVDLLAHSTAQWLRSVVRRNTQVAPEGGFLRAGNTHGPQRIEEVVEWESVVQRYQAVHLTSDDDFEADKEKTRFEDLDNPTTVMMTMETKKEKSNNHIT</sequence>
<keyword evidence="1" id="KW-0813">Transport</keyword>
<proteinExistence type="predicted"/>
<gene>
    <name evidence="6" type="primary">LOC102801261</name>
</gene>
<evidence type="ECO:0000256" key="1">
    <source>
        <dbReference type="ARBA" id="ARBA00022448"/>
    </source>
</evidence>
<keyword evidence="5" id="KW-1185">Reference proteome</keyword>
<accession>A0ABM0LVR4</accession>
<name>A0ABM0LVR4_SACKO</name>
<feature type="chain" id="PRO_5045978730" evidence="4">
    <location>
        <begin position="24"/>
        <end position="183"/>
    </location>
</feature>
<organism evidence="5 6">
    <name type="scientific">Saccoglossus kowalevskii</name>
    <name type="common">Acorn worm</name>
    <dbReference type="NCBI Taxonomy" id="10224"/>
    <lineage>
        <taxon>Eukaryota</taxon>
        <taxon>Metazoa</taxon>
        <taxon>Hemichordata</taxon>
        <taxon>Enteropneusta</taxon>
        <taxon>Harrimaniidae</taxon>
        <taxon>Saccoglossus</taxon>
    </lineage>
</organism>
<evidence type="ECO:0000313" key="5">
    <source>
        <dbReference type="Proteomes" id="UP000694865"/>
    </source>
</evidence>
<evidence type="ECO:0000256" key="3">
    <source>
        <dbReference type="ARBA" id="ARBA00023303"/>
    </source>
</evidence>
<keyword evidence="4" id="KW-0732">Signal</keyword>
<dbReference type="Proteomes" id="UP000694865">
    <property type="component" value="Unplaced"/>
</dbReference>
<dbReference type="PANTHER" id="PTHR10117:SF54">
    <property type="entry name" value="TRANSIENT RECEPTOR POTENTIAL-GAMMA PROTEIN"/>
    <property type="match status" value="1"/>
</dbReference>
<keyword evidence="2" id="KW-0406">Ion transport</keyword>
<keyword evidence="3" id="KW-0407">Ion channel</keyword>
<dbReference type="GeneID" id="102801261"/>
<reference evidence="6" key="1">
    <citation type="submission" date="2025-08" db="UniProtKB">
        <authorList>
            <consortium name="RefSeq"/>
        </authorList>
    </citation>
    <scope>IDENTIFICATION</scope>
    <source>
        <tissue evidence="6">Testes</tissue>
    </source>
</reference>
<dbReference type="PANTHER" id="PTHR10117">
    <property type="entry name" value="TRANSIENT RECEPTOR POTENTIAL CHANNEL"/>
    <property type="match status" value="1"/>
</dbReference>
<dbReference type="InterPro" id="IPR002153">
    <property type="entry name" value="TRPC_channel"/>
</dbReference>
<dbReference type="RefSeq" id="XP_006811855.1">
    <property type="nucleotide sequence ID" value="XM_006811792.1"/>
</dbReference>
<feature type="signal peptide" evidence="4">
    <location>
        <begin position="1"/>
        <end position="23"/>
    </location>
</feature>
<evidence type="ECO:0000256" key="2">
    <source>
        <dbReference type="ARBA" id="ARBA00023065"/>
    </source>
</evidence>
<protein>
    <submittedName>
        <fullName evidence="6">Uncharacterized protein LOC102801261</fullName>
    </submittedName>
</protein>
<evidence type="ECO:0000313" key="6">
    <source>
        <dbReference type="RefSeq" id="XP_006811855.1"/>
    </source>
</evidence>